<organism evidence="1 2">
    <name type="scientific">Muraenolepis orangiensis</name>
    <name type="common">Patagonian moray cod</name>
    <dbReference type="NCBI Taxonomy" id="630683"/>
    <lineage>
        <taxon>Eukaryota</taxon>
        <taxon>Metazoa</taxon>
        <taxon>Chordata</taxon>
        <taxon>Craniata</taxon>
        <taxon>Vertebrata</taxon>
        <taxon>Euteleostomi</taxon>
        <taxon>Actinopterygii</taxon>
        <taxon>Neopterygii</taxon>
        <taxon>Teleostei</taxon>
        <taxon>Neoteleostei</taxon>
        <taxon>Acanthomorphata</taxon>
        <taxon>Zeiogadaria</taxon>
        <taxon>Gadariae</taxon>
        <taxon>Gadiformes</taxon>
        <taxon>Muraenolepidoidei</taxon>
        <taxon>Muraenolepididae</taxon>
        <taxon>Muraenolepis</taxon>
    </lineage>
</organism>
<accession>A0A9Q0EGG3</accession>
<reference evidence="1" key="1">
    <citation type="submission" date="2022-07" db="EMBL/GenBank/DDBJ databases">
        <title>Chromosome-level genome of Muraenolepis orangiensis.</title>
        <authorList>
            <person name="Kim J."/>
        </authorList>
    </citation>
    <scope>NUCLEOTIDE SEQUENCE</scope>
    <source>
        <strain evidence="1">KU_S4_2022</strain>
        <tissue evidence="1">Muscle</tissue>
    </source>
</reference>
<name>A0A9Q0EGG3_9TELE</name>
<dbReference type="Proteomes" id="UP001148018">
    <property type="component" value="Unassembled WGS sequence"/>
</dbReference>
<comment type="caution">
    <text evidence="1">The sequence shown here is derived from an EMBL/GenBank/DDBJ whole genome shotgun (WGS) entry which is preliminary data.</text>
</comment>
<gene>
    <name evidence="1" type="ORF">NHX12_026403</name>
</gene>
<protein>
    <submittedName>
        <fullName evidence="1">Uncharacterized protein</fullName>
    </submittedName>
</protein>
<proteinExistence type="predicted"/>
<evidence type="ECO:0000313" key="2">
    <source>
        <dbReference type="Proteomes" id="UP001148018"/>
    </source>
</evidence>
<dbReference type="AlphaFoldDB" id="A0A9Q0EGG3"/>
<evidence type="ECO:0000313" key="1">
    <source>
        <dbReference type="EMBL" id="KAJ3606885.1"/>
    </source>
</evidence>
<dbReference type="EMBL" id="JANIIK010000042">
    <property type="protein sequence ID" value="KAJ3606885.1"/>
    <property type="molecule type" value="Genomic_DNA"/>
</dbReference>
<keyword evidence="2" id="KW-1185">Reference proteome</keyword>
<sequence>MEISQQWIEVDVDGGDGRRRGSRAPVGGGERLMWTVVMDGGGEAERQWAVERLFHSHYTVGCLCSITH</sequence>